<dbReference type="OrthoDB" id="9807018at2"/>
<dbReference type="Gene3D" id="2.60.40.4070">
    <property type="match status" value="1"/>
</dbReference>
<comment type="caution">
    <text evidence="2">The sequence shown here is derived from an EMBL/GenBank/DDBJ whole genome shotgun (WGS) entry which is preliminary data.</text>
</comment>
<dbReference type="EMBL" id="PGEX01000001">
    <property type="protein sequence ID" value="PJJ40873.1"/>
    <property type="molecule type" value="Genomic_DNA"/>
</dbReference>
<keyword evidence="1" id="KW-0732">Signal</keyword>
<keyword evidence="3" id="KW-1185">Reference proteome</keyword>
<name>A0A2M9A5E5_9BACT</name>
<dbReference type="Proteomes" id="UP000231134">
    <property type="component" value="Unassembled WGS sequence"/>
</dbReference>
<accession>A0A2M9A5E5</accession>
<evidence type="ECO:0008006" key="4">
    <source>
        <dbReference type="Google" id="ProtNLM"/>
    </source>
</evidence>
<feature type="chain" id="PRO_5014870395" description="FlgD Ig-like domain-containing protein" evidence="1">
    <location>
        <begin position="21"/>
        <end position="530"/>
    </location>
</feature>
<evidence type="ECO:0000313" key="2">
    <source>
        <dbReference type="EMBL" id="PJJ40873.1"/>
    </source>
</evidence>
<reference evidence="2 3" key="1">
    <citation type="submission" date="2017-11" db="EMBL/GenBank/DDBJ databases">
        <title>Animal gut microbial communities from fecal samples from Wisconsin, USA.</title>
        <authorList>
            <person name="Neumann A."/>
        </authorList>
    </citation>
    <scope>NUCLEOTIDE SEQUENCE [LARGE SCALE GENOMIC DNA]</scope>
    <source>
        <strain evidence="2 3">UWS3</strain>
    </source>
</reference>
<evidence type="ECO:0000256" key="1">
    <source>
        <dbReference type="SAM" id="SignalP"/>
    </source>
</evidence>
<feature type="signal peptide" evidence="1">
    <location>
        <begin position="1"/>
        <end position="20"/>
    </location>
</feature>
<evidence type="ECO:0000313" key="3">
    <source>
        <dbReference type="Proteomes" id="UP000231134"/>
    </source>
</evidence>
<protein>
    <recommendedName>
        <fullName evidence="4">FlgD Ig-like domain-containing protein</fullName>
    </recommendedName>
</protein>
<dbReference type="RefSeq" id="WP_100424909.1">
    <property type="nucleotide sequence ID" value="NZ_JAQXKX010000059.1"/>
</dbReference>
<proteinExistence type="predicted"/>
<dbReference type="AlphaFoldDB" id="A0A2M9A5E5"/>
<gene>
    <name evidence="2" type="ORF">BGX16_0824</name>
</gene>
<organism evidence="2 3">
    <name type="scientific">Hallerella succinigenes</name>
    <dbReference type="NCBI Taxonomy" id="1896222"/>
    <lineage>
        <taxon>Bacteria</taxon>
        <taxon>Pseudomonadati</taxon>
        <taxon>Fibrobacterota</taxon>
        <taxon>Fibrobacteria</taxon>
        <taxon>Fibrobacterales</taxon>
        <taxon>Fibrobacteraceae</taxon>
        <taxon>Hallerella</taxon>
    </lineage>
</organism>
<sequence length="530" mass="56451">MKRLKKAILELGLFAVSAFAAKGESFVSNFTYAAGPTSTTGSIWVVSRGNAGSGLSLVSLSPTSGTVSYSITATELLPDSLTPVQDGVFSDVTAEHRRTPFANAGKLGFVVPLIAETDSGYLAPYGYFSARTANAVTAKPLPAPKGEFPELSEMSHAISAFVYDSTSSVLWMARGIYGVAKEDVSGGINSPKRSNFVVNKKSLTLDSLKSSSVVDTVNNPAVFGMARSLDGTFYLATAGGLFTLDISNFKLKASGVKGLDTSRVTGVWIGGNPEQIIVETSKRGKSSTEDKLWRSYNGKAFAEVVFRDTTGKAQKNIYDKNDFTTSDVAFIGDRAFLSVQAVEGSASGLLKLDSIGAIPYDDEDNQWLYGLNAGVVDRNVEVTSIAAFPMTAKITGLVACTNGAGISVSADTGKTWTHIMKQTALKDNLGSIRMIPSVIGADNQSLVSYKVSKNSKITIEVFSYDMRRVRTIVKDAERAASATRSTLATEDYWDGRDNAGNAVAMGIYYVRVKDNHGHVGWGKVMTVGGK</sequence>